<evidence type="ECO:0000313" key="2">
    <source>
        <dbReference type="EMBL" id="CAD9508610.1"/>
    </source>
</evidence>
<gene>
    <name evidence="2" type="ORF">CBRE1094_LOCUS31150</name>
</gene>
<proteinExistence type="predicted"/>
<reference evidence="2" key="1">
    <citation type="submission" date="2021-01" db="EMBL/GenBank/DDBJ databases">
        <authorList>
            <person name="Corre E."/>
            <person name="Pelletier E."/>
            <person name="Niang G."/>
            <person name="Scheremetjew M."/>
            <person name="Finn R."/>
            <person name="Kale V."/>
            <person name="Holt S."/>
            <person name="Cochrane G."/>
            <person name="Meng A."/>
            <person name="Brown T."/>
            <person name="Cohen L."/>
        </authorList>
    </citation>
    <scope>NUCLEOTIDE SEQUENCE</scope>
    <source>
        <strain evidence="2">UTEX LB 985</strain>
    </source>
</reference>
<feature type="transmembrane region" description="Helical" evidence="1">
    <location>
        <begin position="39"/>
        <end position="60"/>
    </location>
</feature>
<dbReference type="AlphaFoldDB" id="A0A7S2MY16"/>
<dbReference type="EMBL" id="HBGU01057280">
    <property type="protein sequence ID" value="CAD9508610.1"/>
    <property type="molecule type" value="Transcribed_RNA"/>
</dbReference>
<sequence>MLYATIDIYDDTVRRTDERSDAYQYAALWPCCFPKCVGAVWLLLSVAIFGSSIFAVIWIVRDSTTPLSWSAFLAGPLVLLLALIFQFLIPCFCKGGSGKESKPLLG</sequence>
<feature type="transmembrane region" description="Helical" evidence="1">
    <location>
        <begin position="67"/>
        <end position="89"/>
    </location>
</feature>
<organism evidence="2">
    <name type="scientific">Haptolina brevifila</name>
    <dbReference type="NCBI Taxonomy" id="156173"/>
    <lineage>
        <taxon>Eukaryota</taxon>
        <taxon>Haptista</taxon>
        <taxon>Haptophyta</taxon>
        <taxon>Prymnesiophyceae</taxon>
        <taxon>Prymnesiales</taxon>
        <taxon>Prymnesiaceae</taxon>
        <taxon>Haptolina</taxon>
    </lineage>
</organism>
<keyword evidence="1" id="KW-0472">Membrane</keyword>
<accession>A0A7S2MY16</accession>
<evidence type="ECO:0000256" key="1">
    <source>
        <dbReference type="SAM" id="Phobius"/>
    </source>
</evidence>
<name>A0A7S2MY16_9EUKA</name>
<keyword evidence="1" id="KW-0812">Transmembrane</keyword>
<protein>
    <submittedName>
        <fullName evidence="2">Uncharacterized protein</fullName>
    </submittedName>
</protein>
<keyword evidence="1" id="KW-1133">Transmembrane helix</keyword>